<feature type="transmembrane region" description="Helical" evidence="2">
    <location>
        <begin position="12"/>
        <end position="33"/>
    </location>
</feature>
<dbReference type="EMBL" id="JAAALK010000288">
    <property type="protein sequence ID" value="KAG8052933.1"/>
    <property type="molecule type" value="Genomic_DNA"/>
</dbReference>
<keyword evidence="2" id="KW-0812">Transmembrane</keyword>
<comment type="caution">
    <text evidence="3">The sequence shown here is derived from an EMBL/GenBank/DDBJ whole genome shotgun (WGS) entry which is preliminary data.</text>
</comment>
<reference evidence="3" key="2">
    <citation type="submission" date="2021-02" db="EMBL/GenBank/DDBJ databases">
        <authorList>
            <person name="Kimball J.A."/>
            <person name="Haas M.W."/>
            <person name="Macchietto M."/>
            <person name="Kono T."/>
            <person name="Duquette J."/>
            <person name="Shao M."/>
        </authorList>
    </citation>
    <scope>NUCLEOTIDE SEQUENCE</scope>
    <source>
        <tissue evidence="3">Fresh leaf tissue</tissue>
    </source>
</reference>
<organism evidence="3 4">
    <name type="scientific">Zizania palustris</name>
    <name type="common">Northern wild rice</name>
    <dbReference type="NCBI Taxonomy" id="103762"/>
    <lineage>
        <taxon>Eukaryota</taxon>
        <taxon>Viridiplantae</taxon>
        <taxon>Streptophyta</taxon>
        <taxon>Embryophyta</taxon>
        <taxon>Tracheophyta</taxon>
        <taxon>Spermatophyta</taxon>
        <taxon>Magnoliopsida</taxon>
        <taxon>Liliopsida</taxon>
        <taxon>Poales</taxon>
        <taxon>Poaceae</taxon>
        <taxon>BOP clade</taxon>
        <taxon>Oryzoideae</taxon>
        <taxon>Oryzeae</taxon>
        <taxon>Zizaniinae</taxon>
        <taxon>Zizania</taxon>
    </lineage>
</organism>
<keyword evidence="4" id="KW-1185">Reference proteome</keyword>
<protein>
    <submittedName>
        <fullName evidence="3">Uncharacterized protein</fullName>
    </submittedName>
</protein>
<feature type="compositionally biased region" description="Basic and acidic residues" evidence="1">
    <location>
        <begin position="169"/>
        <end position="182"/>
    </location>
</feature>
<evidence type="ECO:0000313" key="4">
    <source>
        <dbReference type="Proteomes" id="UP000729402"/>
    </source>
</evidence>
<proteinExistence type="predicted"/>
<dbReference type="Proteomes" id="UP000729402">
    <property type="component" value="Unassembled WGS sequence"/>
</dbReference>
<evidence type="ECO:0000256" key="1">
    <source>
        <dbReference type="SAM" id="MobiDB-lite"/>
    </source>
</evidence>
<sequence>MKVHSDSGLPTALANLCLRLFCFVYQIITLSALSSSSSVASFLLVTLVGGGSVKVGAATKRSDIDYIFDAFAFDFALLNGFGVGRGVLATTTAGSSFAHHQNLGATYKQYVGTADDGGARATAARPPTWAAPWEKGEEEGSPWEEERARGGGPAVNREGTGGAPAWDMEGERAGWEDWERED</sequence>
<reference evidence="3" key="1">
    <citation type="journal article" date="2021" name="bioRxiv">
        <title>Whole Genome Assembly and Annotation of Northern Wild Rice, Zizania palustris L., Supports a Whole Genome Duplication in the Zizania Genus.</title>
        <authorList>
            <person name="Haas M."/>
            <person name="Kono T."/>
            <person name="Macchietto M."/>
            <person name="Millas R."/>
            <person name="McGilp L."/>
            <person name="Shao M."/>
            <person name="Duquette J."/>
            <person name="Hirsch C.N."/>
            <person name="Kimball J."/>
        </authorList>
    </citation>
    <scope>NUCLEOTIDE SEQUENCE</scope>
    <source>
        <tissue evidence="3">Fresh leaf tissue</tissue>
    </source>
</reference>
<keyword evidence="2" id="KW-1133">Transmembrane helix</keyword>
<evidence type="ECO:0000313" key="3">
    <source>
        <dbReference type="EMBL" id="KAG8052933.1"/>
    </source>
</evidence>
<evidence type="ECO:0000256" key="2">
    <source>
        <dbReference type="SAM" id="Phobius"/>
    </source>
</evidence>
<keyword evidence="2" id="KW-0472">Membrane</keyword>
<accession>A0A8J5RN52</accession>
<name>A0A8J5RN52_ZIZPA</name>
<gene>
    <name evidence="3" type="ORF">GUJ93_ZPchr0001g30496</name>
</gene>
<feature type="transmembrane region" description="Helical" evidence="2">
    <location>
        <begin position="39"/>
        <end position="57"/>
    </location>
</feature>
<feature type="compositionally biased region" description="Low complexity" evidence="1">
    <location>
        <begin position="118"/>
        <end position="133"/>
    </location>
</feature>
<dbReference type="AlphaFoldDB" id="A0A8J5RN52"/>
<feature type="region of interest" description="Disordered" evidence="1">
    <location>
        <begin position="118"/>
        <end position="182"/>
    </location>
</feature>